<dbReference type="OrthoDB" id="2876726at2"/>
<organism evidence="2 3">
    <name type="scientific">Salibacterium halotolerans</name>
    <dbReference type="NCBI Taxonomy" id="1884432"/>
    <lineage>
        <taxon>Bacteria</taxon>
        <taxon>Bacillati</taxon>
        <taxon>Bacillota</taxon>
        <taxon>Bacilli</taxon>
        <taxon>Bacillales</taxon>
        <taxon>Bacillaceae</taxon>
    </lineage>
</organism>
<reference evidence="3" key="1">
    <citation type="submission" date="2016-10" db="EMBL/GenBank/DDBJ databases">
        <authorList>
            <person name="Varghese N."/>
            <person name="Submissions S."/>
        </authorList>
    </citation>
    <scope>NUCLEOTIDE SEQUENCE [LARGE SCALE GENOMIC DNA]</scope>
    <source>
        <strain evidence="3">S7</strain>
    </source>
</reference>
<dbReference type="EMBL" id="FOXD01000022">
    <property type="protein sequence ID" value="SFQ22647.1"/>
    <property type="molecule type" value="Genomic_DNA"/>
</dbReference>
<feature type="transmembrane region" description="Helical" evidence="1">
    <location>
        <begin position="49"/>
        <end position="71"/>
    </location>
</feature>
<keyword evidence="1" id="KW-0472">Membrane</keyword>
<dbReference type="STRING" id="1884432.SAMN05518683_12231"/>
<feature type="transmembrane region" description="Helical" evidence="1">
    <location>
        <begin position="78"/>
        <end position="100"/>
    </location>
</feature>
<proteinExistence type="predicted"/>
<keyword evidence="3" id="KW-1185">Reference proteome</keyword>
<evidence type="ECO:0000313" key="3">
    <source>
        <dbReference type="Proteomes" id="UP000198892"/>
    </source>
</evidence>
<dbReference type="AlphaFoldDB" id="A0A1I5WT23"/>
<evidence type="ECO:0000313" key="2">
    <source>
        <dbReference type="EMBL" id="SFQ22647.1"/>
    </source>
</evidence>
<keyword evidence="1" id="KW-0812">Transmembrane</keyword>
<name>A0A1I5WT23_9BACI</name>
<protein>
    <submittedName>
        <fullName evidence="2">Uncharacterized protein</fullName>
    </submittedName>
</protein>
<evidence type="ECO:0000256" key="1">
    <source>
        <dbReference type="SAM" id="Phobius"/>
    </source>
</evidence>
<dbReference type="Proteomes" id="UP000198892">
    <property type="component" value="Unassembled WGS sequence"/>
</dbReference>
<feature type="transmembrane region" description="Helical" evidence="1">
    <location>
        <begin position="139"/>
        <end position="157"/>
    </location>
</feature>
<keyword evidence="1" id="KW-1133">Transmembrane helix</keyword>
<gene>
    <name evidence="2" type="ORF">SAMN05518683_12231</name>
</gene>
<accession>A0A1I5WT23</accession>
<sequence>MKRNVRKSEKLLIGGLSFIFLFMITQDLVPLGALNDVQAISADRSRGELITVTLFGAGQVLLLMGMALFFIGKHYPLLVKLWLIIHQSFIFSGALIDWWIPYFSGYGAEQRIERYNNMFGDTHSFLPVIHGIVPNTLHVLFHSTLLACIIVTIYISVTDKKNARRVEEEKYIKAKAR</sequence>